<sequence>MVRAAAAAPAARPNSAVAAEVRRGRPWPRTTSAARRGAARRPRGRGGDLSPSSLRNRQRLRTQHPRPRAPPLRRSAAPRRRRRRRPRPAPRRESPRRARRPLRAGSLGKMPHVAAASLFARKRPRGAGRGNCSGGTRPRPPASPRPVHPSTRTRGARAAASAGPRTHFSARPRAPSEPLLRPARAVPAFSRSVTVSQNPITSHPEPPAIGRRGG</sequence>
<evidence type="ECO:0000313" key="3">
    <source>
        <dbReference type="Proteomes" id="UP000645828"/>
    </source>
</evidence>
<name>A0A811ZSN5_NYCPR</name>
<accession>A0A811ZSN5</accession>
<feature type="region of interest" description="Disordered" evidence="1">
    <location>
        <begin position="1"/>
        <end position="214"/>
    </location>
</feature>
<feature type="compositionally biased region" description="Basic residues" evidence="1">
    <location>
        <begin position="76"/>
        <end position="89"/>
    </location>
</feature>
<gene>
    <name evidence="2" type="ORF">NYPRO_LOCUS24663</name>
</gene>
<keyword evidence="3" id="KW-1185">Reference proteome</keyword>
<organism evidence="2 3">
    <name type="scientific">Nyctereutes procyonoides</name>
    <name type="common">Raccoon dog</name>
    <name type="synonym">Canis procyonoides</name>
    <dbReference type="NCBI Taxonomy" id="34880"/>
    <lineage>
        <taxon>Eukaryota</taxon>
        <taxon>Metazoa</taxon>
        <taxon>Chordata</taxon>
        <taxon>Craniata</taxon>
        <taxon>Vertebrata</taxon>
        <taxon>Euteleostomi</taxon>
        <taxon>Mammalia</taxon>
        <taxon>Eutheria</taxon>
        <taxon>Laurasiatheria</taxon>
        <taxon>Carnivora</taxon>
        <taxon>Caniformia</taxon>
        <taxon>Canidae</taxon>
        <taxon>Nyctereutes</taxon>
    </lineage>
</organism>
<protein>
    <submittedName>
        <fullName evidence="2">(raccoon dog) hypothetical protein</fullName>
    </submittedName>
</protein>
<reference evidence="2" key="1">
    <citation type="submission" date="2020-12" db="EMBL/GenBank/DDBJ databases">
        <authorList>
            <consortium name="Molecular Ecology Group"/>
        </authorList>
    </citation>
    <scope>NUCLEOTIDE SEQUENCE</scope>
    <source>
        <strain evidence="2">TBG_1078</strain>
    </source>
</reference>
<feature type="compositionally biased region" description="Basic residues" evidence="1">
    <location>
        <begin position="56"/>
        <end position="67"/>
    </location>
</feature>
<evidence type="ECO:0000256" key="1">
    <source>
        <dbReference type="SAM" id="MobiDB-lite"/>
    </source>
</evidence>
<feature type="compositionally biased region" description="Low complexity" evidence="1">
    <location>
        <begin position="148"/>
        <end position="165"/>
    </location>
</feature>
<feature type="compositionally biased region" description="Polar residues" evidence="1">
    <location>
        <begin position="191"/>
        <end position="201"/>
    </location>
</feature>
<dbReference type="Proteomes" id="UP000645828">
    <property type="component" value="Unassembled WGS sequence"/>
</dbReference>
<feature type="compositionally biased region" description="Low complexity" evidence="1">
    <location>
        <begin position="1"/>
        <end position="19"/>
    </location>
</feature>
<proteinExistence type="predicted"/>
<feature type="compositionally biased region" description="Pro residues" evidence="1">
    <location>
        <begin position="138"/>
        <end position="147"/>
    </location>
</feature>
<dbReference type="EMBL" id="CAJHUB010000775">
    <property type="protein sequence ID" value="CAD7691869.1"/>
    <property type="molecule type" value="Genomic_DNA"/>
</dbReference>
<comment type="caution">
    <text evidence="2">The sequence shown here is derived from an EMBL/GenBank/DDBJ whole genome shotgun (WGS) entry which is preliminary data.</text>
</comment>
<dbReference type="AlphaFoldDB" id="A0A811ZSN5"/>
<evidence type="ECO:0000313" key="2">
    <source>
        <dbReference type="EMBL" id="CAD7691869.1"/>
    </source>
</evidence>